<accession>A0A8S1BBR2</accession>
<evidence type="ECO:0000259" key="20">
    <source>
        <dbReference type="PROSITE" id="PS50160"/>
    </source>
</evidence>
<dbReference type="PROSITE" id="PS50160">
    <property type="entry name" value="DNA_LIGASE_A3"/>
    <property type="match status" value="1"/>
</dbReference>
<evidence type="ECO:0000256" key="6">
    <source>
        <dbReference type="ARBA" id="ARBA00022598"/>
    </source>
</evidence>
<evidence type="ECO:0000256" key="13">
    <source>
        <dbReference type="ARBA" id="ARBA00023172"/>
    </source>
</evidence>
<keyword evidence="23" id="KW-1185">Reference proteome</keyword>
<dbReference type="GO" id="GO:0006303">
    <property type="term" value="P:double-strand break repair via nonhomologous end joining"/>
    <property type="evidence" value="ECO:0007669"/>
    <property type="project" value="TreeGrafter"/>
</dbReference>
<comment type="cofactor">
    <cofactor evidence="1">
        <name>Mg(2+)</name>
        <dbReference type="ChEBI" id="CHEBI:18420"/>
    </cofactor>
</comment>
<feature type="domain" description="BRCT" evidence="21">
    <location>
        <begin position="658"/>
        <end position="730"/>
    </location>
</feature>
<dbReference type="InterPro" id="IPR021536">
    <property type="entry name" value="DNA_ligase_IV_dom"/>
</dbReference>
<keyword evidence="9" id="KW-0547">Nucleotide-binding</keyword>
<keyword evidence="11" id="KW-0067">ATP-binding</keyword>
<dbReference type="PROSITE" id="PS50172">
    <property type="entry name" value="BRCT"/>
    <property type="match status" value="2"/>
</dbReference>
<dbReference type="GO" id="GO:0046872">
    <property type="term" value="F:metal ion binding"/>
    <property type="evidence" value="ECO:0007669"/>
    <property type="project" value="UniProtKB-KW"/>
</dbReference>
<evidence type="ECO:0000256" key="17">
    <source>
        <dbReference type="ARBA" id="ARBA00031942"/>
    </source>
</evidence>
<dbReference type="Gene3D" id="3.30.470.30">
    <property type="entry name" value="DNA ligase/mRNA capping enzyme"/>
    <property type="match status" value="1"/>
</dbReference>
<comment type="similarity">
    <text evidence="3 19">Belongs to the ATP-dependent DNA ligase family.</text>
</comment>
<keyword evidence="7" id="KW-0479">Metal-binding</keyword>
<dbReference type="InterPro" id="IPR036420">
    <property type="entry name" value="BRCT_dom_sf"/>
</dbReference>
<comment type="caution">
    <text evidence="22">The sequence shown here is derived from an EMBL/GenBank/DDBJ whole genome shotgun (WGS) entry which is preliminary data.</text>
</comment>
<keyword evidence="14" id="KW-0234">DNA repair</keyword>
<evidence type="ECO:0000256" key="3">
    <source>
        <dbReference type="ARBA" id="ARBA00007572"/>
    </source>
</evidence>
<dbReference type="GO" id="GO:0006297">
    <property type="term" value="P:nucleotide-excision repair, DNA gap filling"/>
    <property type="evidence" value="ECO:0007669"/>
    <property type="project" value="TreeGrafter"/>
</dbReference>
<dbReference type="GO" id="GO:0005958">
    <property type="term" value="C:DNA-dependent protein kinase-DNA ligase 4 complex"/>
    <property type="evidence" value="ECO:0007669"/>
    <property type="project" value="TreeGrafter"/>
</dbReference>
<evidence type="ECO:0000256" key="12">
    <source>
        <dbReference type="ARBA" id="ARBA00022842"/>
    </source>
</evidence>
<organism evidence="22 23">
    <name type="scientific">Arctia plantaginis</name>
    <name type="common">Wood tiger moth</name>
    <name type="synonym">Phalaena plantaginis</name>
    <dbReference type="NCBI Taxonomy" id="874455"/>
    <lineage>
        <taxon>Eukaryota</taxon>
        <taxon>Metazoa</taxon>
        <taxon>Ecdysozoa</taxon>
        <taxon>Arthropoda</taxon>
        <taxon>Hexapoda</taxon>
        <taxon>Insecta</taxon>
        <taxon>Pterygota</taxon>
        <taxon>Neoptera</taxon>
        <taxon>Endopterygota</taxon>
        <taxon>Lepidoptera</taxon>
        <taxon>Glossata</taxon>
        <taxon>Ditrysia</taxon>
        <taxon>Noctuoidea</taxon>
        <taxon>Erebidae</taxon>
        <taxon>Arctiinae</taxon>
        <taxon>Arctia</taxon>
    </lineage>
</organism>
<comment type="catalytic activity">
    <reaction evidence="18">
        <text>ATP + (deoxyribonucleotide)n-3'-hydroxyl + 5'-phospho-(deoxyribonucleotide)m = (deoxyribonucleotide)n+m + AMP + diphosphate.</text>
        <dbReference type="EC" id="6.5.1.1"/>
    </reaction>
</comment>
<evidence type="ECO:0000313" key="22">
    <source>
        <dbReference type="EMBL" id="CAB3256372.1"/>
    </source>
</evidence>
<dbReference type="SUPFAM" id="SSF52113">
    <property type="entry name" value="BRCT domain"/>
    <property type="match status" value="1"/>
</dbReference>
<dbReference type="EC" id="6.5.1.1" evidence="4"/>
<evidence type="ECO:0000256" key="8">
    <source>
        <dbReference type="ARBA" id="ARBA00022737"/>
    </source>
</evidence>
<evidence type="ECO:0000256" key="15">
    <source>
        <dbReference type="ARBA" id="ARBA00023242"/>
    </source>
</evidence>
<dbReference type="InterPro" id="IPR044125">
    <property type="entry name" value="Adenylation_DNA_ligase_IV"/>
</dbReference>
<feature type="domain" description="BRCT" evidence="21">
    <location>
        <begin position="833"/>
        <end position="897"/>
    </location>
</feature>
<evidence type="ECO:0000256" key="11">
    <source>
        <dbReference type="ARBA" id="ARBA00022840"/>
    </source>
</evidence>
<dbReference type="Pfam" id="PF11411">
    <property type="entry name" value="DNA_ligase_IV"/>
    <property type="match status" value="1"/>
</dbReference>
<keyword evidence="8" id="KW-0677">Repeat</keyword>
<dbReference type="Gene3D" id="2.40.50.140">
    <property type="entry name" value="Nucleic acid-binding proteins"/>
    <property type="match status" value="1"/>
</dbReference>
<gene>
    <name evidence="22" type="ORF">APLA_LOCUS15365</name>
</gene>
<evidence type="ECO:0000256" key="4">
    <source>
        <dbReference type="ARBA" id="ARBA00012727"/>
    </source>
</evidence>
<name>A0A8S1BBR2_ARCPL</name>
<dbReference type="PROSITE" id="PS00333">
    <property type="entry name" value="DNA_LIGASE_A2"/>
    <property type="match status" value="1"/>
</dbReference>
<dbReference type="PANTHER" id="PTHR45997:SF1">
    <property type="entry name" value="DNA LIGASE 4"/>
    <property type="match status" value="1"/>
</dbReference>
<dbReference type="InterPro" id="IPR036599">
    <property type="entry name" value="DNA_ligase_N_sf"/>
</dbReference>
<evidence type="ECO:0000256" key="19">
    <source>
        <dbReference type="RuleBase" id="RU004196"/>
    </source>
</evidence>
<dbReference type="GO" id="GO:0006310">
    <property type="term" value="P:DNA recombination"/>
    <property type="evidence" value="ECO:0007669"/>
    <property type="project" value="UniProtKB-KW"/>
</dbReference>
<dbReference type="Gene3D" id="1.10.3260.10">
    <property type="entry name" value="DNA ligase, ATP-dependent, N-terminal domain"/>
    <property type="match status" value="1"/>
</dbReference>
<dbReference type="PANTHER" id="PTHR45997">
    <property type="entry name" value="DNA LIGASE 4"/>
    <property type="match status" value="1"/>
</dbReference>
<evidence type="ECO:0000313" key="23">
    <source>
        <dbReference type="Proteomes" id="UP000494106"/>
    </source>
</evidence>
<dbReference type="GO" id="GO:0003910">
    <property type="term" value="F:DNA ligase (ATP) activity"/>
    <property type="evidence" value="ECO:0007669"/>
    <property type="project" value="UniProtKB-EC"/>
</dbReference>
<dbReference type="InterPro" id="IPR012309">
    <property type="entry name" value="DNA_ligase_ATP-dep_C"/>
</dbReference>
<dbReference type="InterPro" id="IPR000977">
    <property type="entry name" value="DNA_ligase_ATP-dep"/>
</dbReference>
<keyword evidence="10" id="KW-0227">DNA damage</keyword>
<feature type="domain" description="ATP-dependent DNA ligase family profile" evidence="20">
    <location>
        <begin position="352"/>
        <end position="492"/>
    </location>
</feature>
<evidence type="ECO:0000256" key="14">
    <source>
        <dbReference type="ARBA" id="ARBA00023204"/>
    </source>
</evidence>
<dbReference type="GO" id="GO:0032807">
    <property type="term" value="C:DNA ligase IV complex"/>
    <property type="evidence" value="ECO:0007669"/>
    <property type="project" value="TreeGrafter"/>
</dbReference>
<dbReference type="CDD" id="cd07903">
    <property type="entry name" value="Adenylation_DNA_ligase_IV"/>
    <property type="match status" value="1"/>
</dbReference>
<evidence type="ECO:0000259" key="21">
    <source>
        <dbReference type="PROSITE" id="PS50172"/>
    </source>
</evidence>
<evidence type="ECO:0000256" key="10">
    <source>
        <dbReference type="ARBA" id="ARBA00022763"/>
    </source>
</evidence>
<evidence type="ECO:0000256" key="18">
    <source>
        <dbReference type="ARBA" id="ARBA00034003"/>
    </source>
</evidence>
<dbReference type="SUPFAM" id="SSF56091">
    <property type="entry name" value="DNA ligase/mRNA capping enzyme, catalytic domain"/>
    <property type="match status" value="1"/>
</dbReference>
<dbReference type="Pfam" id="PF04675">
    <property type="entry name" value="DNA_ligase_A_N"/>
    <property type="match status" value="1"/>
</dbReference>
<evidence type="ECO:0000256" key="2">
    <source>
        <dbReference type="ARBA" id="ARBA00004123"/>
    </source>
</evidence>
<evidence type="ECO:0000256" key="9">
    <source>
        <dbReference type="ARBA" id="ARBA00022741"/>
    </source>
</evidence>
<dbReference type="Proteomes" id="UP000494106">
    <property type="component" value="Unassembled WGS sequence"/>
</dbReference>
<keyword evidence="13" id="KW-0233">DNA recombination</keyword>
<keyword evidence="12" id="KW-0460">Magnesium</keyword>
<evidence type="ECO:0000256" key="5">
    <source>
        <dbReference type="ARBA" id="ARBA00022073"/>
    </source>
</evidence>
<dbReference type="Pfam" id="PF01068">
    <property type="entry name" value="DNA_ligase_A_M"/>
    <property type="match status" value="1"/>
</dbReference>
<evidence type="ECO:0000256" key="7">
    <source>
        <dbReference type="ARBA" id="ARBA00022723"/>
    </source>
</evidence>
<protein>
    <recommendedName>
        <fullName evidence="5">DNA ligase 4</fullName>
        <ecNumber evidence="4">6.5.1.1</ecNumber>
    </recommendedName>
    <alternativeName>
        <fullName evidence="17">DNA ligase IV</fullName>
    </alternativeName>
    <alternativeName>
        <fullName evidence="16">Polydeoxyribonucleotide synthase [ATP] 4</fullName>
    </alternativeName>
</protein>
<evidence type="ECO:0000256" key="1">
    <source>
        <dbReference type="ARBA" id="ARBA00001946"/>
    </source>
</evidence>
<dbReference type="Pfam" id="PF04679">
    <property type="entry name" value="DNA_ligase_A_C"/>
    <property type="match status" value="1"/>
</dbReference>
<dbReference type="GO" id="GO:0005524">
    <property type="term" value="F:ATP binding"/>
    <property type="evidence" value="ECO:0007669"/>
    <property type="project" value="UniProtKB-KW"/>
</dbReference>
<dbReference type="NCBIfam" id="TIGR00574">
    <property type="entry name" value="dnl1"/>
    <property type="match status" value="1"/>
</dbReference>
<dbReference type="GO" id="GO:0003677">
    <property type="term" value="F:DNA binding"/>
    <property type="evidence" value="ECO:0007669"/>
    <property type="project" value="InterPro"/>
</dbReference>
<keyword evidence="6" id="KW-0436">Ligase</keyword>
<proteinExistence type="inferred from homology"/>
<reference evidence="22 23" key="1">
    <citation type="submission" date="2020-04" db="EMBL/GenBank/DDBJ databases">
        <authorList>
            <person name="Wallbank WR R."/>
            <person name="Pardo Diaz C."/>
            <person name="Kozak K."/>
            <person name="Martin S."/>
            <person name="Jiggins C."/>
            <person name="Moest M."/>
            <person name="Warren A I."/>
            <person name="Byers J.R.P. K."/>
            <person name="Montejo-Kovacevich G."/>
            <person name="Yen C E."/>
        </authorList>
    </citation>
    <scope>NUCLEOTIDE SEQUENCE [LARGE SCALE GENOMIC DNA]</scope>
</reference>
<dbReference type="OrthoDB" id="151490at2759"/>
<dbReference type="InterPro" id="IPR029710">
    <property type="entry name" value="LIG4"/>
</dbReference>
<dbReference type="EMBL" id="CADEBC010000586">
    <property type="protein sequence ID" value="CAB3256372.1"/>
    <property type="molecule type" value="Genomic_DNA"/>
</dbReference>
<sequence length="897" mass="100902">MPDKVTPVNNVKFEKLCGVLEQLHKRKKLKKVQDTILSDFINDCKLTASQVIGEKNASLFPILRLILPKLERERKAYNLKESKLGALLVKILSLPKNSRDAQKLLNFRSANDTPETENDFATVAYYVVKSRLSATPAAFTIGDINSILDRIASAEIGEVKATALDETFSHVVNKLNPDQLKWFLRIILKDLKLGMSDTRILALFHTDAPEYYKNCSDLLKVCDELEDGDTRLLELGIQMFSAVCPMKSERLDVKHTAKLAPSLILQIEKKFDGERFQIHMENGVFEYFSRKGHKYSSKFGNSYESGMLTPFLKNCFKSDTTSFILDGEMMGWHKEHQYFGCKGMAFDIKKITENSKFRPCFCAFDILYYNGRTLVGPPEKGGLPLSERLRILDALFVNVTGVIQHSERQIVKDRSEILEALETADKNQEEGIVVKDVASYYIPNKRNAGWYKIKPEYTDGAMEDLDLVIIGADEAANKRRGRAKNFLVACLDAGESGNTPDRWVGVGHVSTGLSFENHEALCTMLERNWTPFKNKLPPSNLVFHKEKPDFWVLPENSVVLTVRATELIASSSYGAGYTLRFPRVIRVRDDKPVRDIMTLTELRQFISNKGGGVVTKLSTNNIGEEEIPTEVRVTRKRKTEPTQVAEQFLIATHGGVEATSKALLGRKIAILSDDEDCKSQDLAKIVETHGGTVVANSGPDTWVSIAGRMTKLVRTRIASQTADIITTAWLRSLPTSSSPIDLCPLDMLAVKSTTKLALTRKYDPFGDSYSELIDEATLRRCFDKMDSDHEPIHLTSQEMLALDTELFDDTNPNSFLRPYHIHITNCNSVSGLLAKMYGATLYDAPHKDCTHIVVSDPAKRNEIENAKRHSTALVVSKDWLEACFARQKYVPEIEFIL</sequence>
<keyword evidence="15" id="KW-0539">Nucleus</keyword>
<dbReference type="AlphaFoldDB" id="A0A8S1BBR2"/>
<dbReference type="GO" id="GO:0071897">
    <property type="term" value="P:DNA biosynthetic process"/>
    <property type="evidence" value="ECO:0007669"/>
    <property type="project" value="InterPro"/>
</dbReference>
<dbReference type="InterPro" id="IPR012310">
    <property type="entry name" value="DNA_ligase_ATP-dep_cent"/>
</dbReference>
<evidence type="ECO:0000256" key="16">
    <source>
        <dbReference type="ARBA" id="ARBA00030676"/>
    </source>
</evidence>
<dbReference type="InterPro" id="IPR012308">
    <property type="entry name" value="DNA_ligase_ATP-dep_N"/>
</dbReference>
<dbReference type="InterPro" id="IPR012340">
    <property type="entry name" value="NA-bd_OB-fold"/>
</dbReference>
<dbReference type="Gene3D" id="3.40.50.10190">
    <property type="entry name" value="BRCT domain"/>
    <property type="match status" value="2"/>
</dbReference>
<comment type="subcellular location">
    <subcellularLocation>
        <location evidence="2">Nucleus</location>
    </subcellularLocation>
</comment>
<dbReference type="InterPro" id="IPR001357">
    <property type="entry name" value="BRCT_dom"/>
</dbReference>
<dbReference type="SUPFAM" id="SSF50249">
    <property type="entry name" value="Nucleic acid-binding proteins"/>
    <property type="match status" value="1"/>
</dbReference>
<dbReference type="InterPro" id="IPR016059">
    <property type="entry name" value="DNA_ligase_ATP-dep_CS"/>
</dbReference>